<dbReference type="Proteomes" id="UP001152300">
    <property type="component" value="Unassembled WGS sequence"/>
</dbReference>
<dbReference type="InterPro" id="IPR042099">
    <property type="entry name" value="ANL_N_sf"/>
</dbReference>
<evidence type="ECO:0000313" key="2">
    <source>
        <dbReference type="EMBL" id="KAJ8061784.1"/>
    </source>
</evidence>
<dbReference type="PANTHER" id="PTHR43272">
    <property type="entry name" value="LONG-CHAIN-FATTY-ACID--COA LIGASE"/>
    <property type="match status" value="1"/>
</dbReference>
<dbReference type="GO" id="GO:0005783">
    <property type="term" value="C:endoplasmic reticulum"/>
    <property type="evidence" value="ECO:0007669"/>
    <property type="project" value="TreeGrafter"/>
</dbReference>
<dbReference type="GO" id="GO:0016020">
    <property type="term" value="C:membrane"/>
    <property type="evidence" value="ECO:0007669"/>
    <property type="project" value="TreeGrafter"/>
</dbReference>
<dbReference type="OrthoDB" id="4138492at2759"/>
<dbReference type="PANTHER" id="PTHR43272:SF11">
    <property type="entry name" value="AMP-DEPENDENT SYNTHETASE_LIGASE DOMAIN-CONTAINING PROTEIN"/>
    <property type="match status" value="1"/>
</dbReference>
<proteinExistence type="predicted"/>
<dbReference type="GO" id="GO:0004467">
    <property type="term" value="F:long-chain fatty acid-CoA ligase activity"/>
    <property type="evidence" value="ECO:0007669"/>
    <property type="project" value="TreeGrafter"/>
</dbReference>
<dbReference type="InterPro" id="IPR000873">
    <property type="entry name" value="AMP-dep_synth/lig_dom"/>
</dbReference>
<dbReference type="Pfam" id="PF00501">
    <property type="entry name" value="AMP-binding"/>
    <property type="match status" value="1"/>
</dbReference>
<name>A0A9X0AFC4_9HELO</name>
<keyword evidence="3" id="KW-1185">Reference proteome</keyword>
<sequence length="586" mass="63551">MGFDNFMLYLDESITGVLSNWDIYSTLIITALIGFFAYKVITSRDPDSHPMLLARQSQASPVRQEGQSAVFRNHTAPHGMPLNSGLHVKDPGDAKWTPGRNGDLRDIWRKAVTGAVDREGKETGEIGNLMTIYGSDKLVTHKLGLCNFVEDYYFHLTNFDAADVTRQINLIGQHIKQNGGNNIAIYLPNSIEYLAALFACAFYDLSAILLPYDESPESLLELINKSKADTVIAAVGSFPFDVVAKSYPALQQMIWVVDDGSKHMDWNEVPKGTGGAVNVSTWQEILQDQEAHAGSELPAVDKNGKEPDKVVAFWPNGELVEFTQSVLVAGVSGQLASIPTVQRITSKDLFLSAEPLSLIYPLVLTLSALYSNASIALTSVSIKDPDLVLATKGTSPTIVGASSTTLAKLHAETKDNLTSPLYQIVHWFQTQSLVQHGVMPIATVFSRMYDHLLPIIGTTPGKLRLIYVSEPIGVPSTPLSAEMLSDLRIYTGSRIIYALTASKVAGAVSQTGIYDYRVDDGSEKYSHFGAPPPSVEIFLKDTKEYQTSDTSSVGEIIVRGPAVAGGEANLGIAGKIKPDNTLALLS</sequence>
<accession>A0A9X0AFC4</accession>
<dbReference type="EMBL" id="JAPEIS010000011">
    <property type="protein sequence ID" value="KAJ8061784.1"/>
    <property type="molecule type" value="Genomic_DNA"/>
</dbReference>
<protein>
    <recommendedName>
        <fullName evidence="1">AMP-dependent synthetase/ligase domain-containing protein</fullName>
    </recommendedName>
</protein>
<dbReference type="AlphaFoldDB" id="A0A9X0AFC4"/>
<evidence type="ECO:0000313" key="3">
    <source>
        <dbReference type="Proteomes" id="UP001152300"/>
    </source>
</evidence>
<gene>
    <name evidence="2" type="ORF">OCU04_009579</name>
</gene>
<reference evidence="2" key="1">
    <citation type="submission" date="2022-11" db="EMBL/GenBank/DDBJ databases">
        <title>Genome Resource of Sclerotinia nivalis Strain SnTB1, a Plant Pathogen Isolated from American Ginseng.</title>
        <authorList>
            <person name="Fan S."/>
        </authorList>
    </citation>
    <scope>NUCLEOTIDE SEQUENCE</scope>
    <source>
        <strain evidence="2">SnTB1</strain>
    </source>
</reference>
<evidence type="ECO:0000259" key="1">
    <source>
        <dbReference type="Pfam" id="PF00501"/>
    </source>
</evidence>
<dbReference type="Gene3D" id="3.40.50.12780">
    <property type="entry name" value="N-terminal domain of ligase-like"/>
    <property type="match status" value="1"/>
</dbReference>
<feature type="domain" description="AMP-dependent synthetase/ligase" evidence="1">
    <location>
        <begin position="322"/>
        <end position="566"/>
    </location>
</feature>
<organism evidence="2 3">
    <name type="scientific">Sclerotinia nivalis</name>
    <dbReference type="NCBI Taxonomy" id="352851"/>
    <lineage>
        <taxon>Eukaryota</taxon>
        <taxon>Fungi</taxon>
        <taxon>Dikarya</taxon>
        <taxon>Ascomycota</taxon>
        <taxon>Pezizomycotina</taxon>
        <taxon>Leotiomycetes</taxon>
        <taxon>Helotiales</taxon>
        <taxon>Sclerotiniaceae</taxon>
        <taxon>Sclerotinia</taxon>
    </lineage>
</organism>
<dbReference type="SUPFAM" id="SSF56801">
    <property type="entry name" value="Acetyl-CoA synthetase-like"/>
    <property type="match status" value="1"/>
</dbReference>
<comment type="caution">
    <text evidence="2">The sequence shown here is derived from an EMBL/GenBank/DDBJ whole genome shotgun (WGS) entry which is preliminary data.</text>
</comment>